<dbReference type="EMBL" id="WVUK01000053">
    <property type="protein sequence ID" value="KAF7494418.1"/>
    <property type="molecule type" value="Genomic_DNA"/>
</dbReference>
<reference evidence="11" key="3">
    <citation type="submission" date="2020-01" db="EMBL/GenBank/DDBJ databases">
        <authorList>
            <person name="Korhonen P.K.K."/>
            <person name="Guangxu M.G."/>
            <person name="Wang T.W."/>
            <person name="Stroehlein A.J.S."/>
            <person name="Young N.D."/>
            <person name="Ang C.-S.A."/>
            <person name="Fernando D.W.F."/>
            <person name="Lu H.L."/>
            <person name="Taylor S.T."/>
            <person name="Ehtesham M.E.M."/>
            <person name="Najaraj S.H.N."/>
            <person name="Harsha G.H.G."/>
            <person name="Madugundu A.M."/>
            <person name="Renuse S.R."/>
            <person name="Holt D.H."/>
            <person name="Pandey A.P."/>
            <person name="Papenfuss A.P."/>
            <person name="Gasser R.B.G."/>
            <person name="Fischer K.F."/>
        </authorList>
    </citation>
    <scope>NUCLEOTIDE SEQUENCE</scope>
    <source>
        <strain evidence="11">SSS_KF_BRIS2020</strain>
    </source>
</reference>
<dbReference type="OrthoDB" id="263893at2759"/>
<dbReference type="Pfam" id="PF06645">
    <property type="entry name" value="SPC12"/>
    <property type="match status" value="1"/>
</dbReference>
<keyword evidence="4 10" id="KW-0812">Transmembrane</keyword>
<accession>A0A132AAN0</accession>
<reference evidence="12 15" key="1">
    <citation type="journal article" date="2015" name="Parasit. Vectors">
        <title>Draft genome of the scabies mite.</title>
        <authorList>
            <person name="Rider S.D.Jr."/>
            <person name="Morgan M.S."/>
            <person name="Arlian L.G."/>
        </authorList>
    </citation>
    <scope>NUCLEOTIDE SEQUENCE [LARGE SCALE GENOMIC DNA]</scope>
    <source>
        <strain evidence="12">Arlian Lab</strain>
    </source>
</reference>
<comment type="similarity">
    <text evidence="2">Belongs to the SPCS1 family.</text>
</comment>
<evidence type="ECO:0000313" key="11">
    <source>
        <dbReference type="EMBL" id="KAF7494418.1"/>
    </source>
</evidence>
<protein>
    <recommendedName>
        <fullName evidence="3">Signal peptidase complex subunit 1</fullName>
    </recommendedName>
    <alternativeName>
        <fullName evidence="8">Microsomal signal peptidase 12 kDa subunit</fullName>
    </alternativeName>
</protein>
<evidence type="ECO:0000256" key="6">
    <source>
        <dbReference type="ARBA" id="ARBA00022989"/>
    </source>
</evidence>
<reference evidence="13" key="4">
    <citation type="submission" date="2022-06" db="UniProtKB">
        <authorList>
            <consortium name="EnsemblMetazoa"/>
        </authorList>
    </citation>
    <scope>IDENTIFICATION</scope>
</reference>
<evidence type="ECO:0000313" key="13">
    <source>
        <dbReference type="EnsemblMetazoa" id="KAF7494418.1"/>
    </source>
</evidence>
<evidence type="ECO:0000313" key="15">
    <source>
        <dbReference type="Proteomes" id="UP000616769"/>
    </source>
</evidence>
<evidence type="ECO:0000256" key="2">
    <source>
        <dbReference type="ARBA" id="ARBA00005245"/>
    </source>
</evidence>
<dbReference type="VEuPathDB" id="VectorBase:SSCA007418"/>
<feature type="transmembrane region" description="Helical" evidence="10">
    <location>
        <begin position="46"/>
        <end position="69"/>
    </location>
</feature>
<feature type="transmembrane region" description="Helical" evidence="10">
    <location>
        <begin position="21"/>
        <end position="40"/>
    </location>
</feature>
<evidence type="ECO:0000256" key="8">
    <source>
        <dbReference type="ARBA" id="ARBA00032913"/>
    </source>
</evidence>
<dbReference type="AlphaFoldDB" id="A0A132AAN0"/>
<comment type="subcellular location">
    <subcellularLocation>
        <location evidence="1">Endoplasmic reticulum membrane</location>
        <topology evidence="1">Multi-pass membrane protein</topology>
    </subcellularLocation>
</comment>
<dbReference type="InterPro" id="IPR009542">
    <property type="entry name" value="Spc1/SPCS1"/>
</dbReference>
<name>A0A132AAN0_SARSC</name>
<dbReference type="Proteomes" id="UP000616769">
    <property type="component" value="Unassembled WGS sequence"/>
</dbReference>
<dbReference type="PANTHER" id="PTHR13202:SF0">
    <property type="entry name" value="SIGNAL PEPTIDASE COMPLEX SUBUNIT 1"/>
    <property type="match status" value="1"/>
</dbReference>
<dbReference type="EnsemblMetazoa" id="SSS_1428s_mrna">
    <property type="protein sequence ID" value="KAF7494418.1"/>
    <property type="gene ID" value="SSS_1428"/>
</dbReference>
<organism evidence="12 15">
    <name type="scientific">Sarcoptes scabiei</name>
    <name type="common">Itch mite</name>
    <name type="synonym">Acarus scabiei</name>
    <dbReference type="NCBI Taxonomy" id="52283"/>
    <lineage>
        <taxon>Eukaryota</taxon>
        <taxon>Metazoa</taxon>
        <taxon>Ecdysozoa</taxon>
        <taxon>Arthropoda</taxon>
        <taxon>Chelicerata</taxon>
        <taxon>Arachnida</taxon>
        <taxon>Acari</taxon>
        <taxon>Acariformes</taxon>
        <taxon>Sarcoptiformes</taxon>
        <taxon>Astigmata</taxon>
        <taxon>Psoroptidia</taxon>
        <taxon>Sarcoptoidea</taxon>
        <taxon>Sarcoptidae</taxon>
        <taxon>Sarcoptinae</taxon>
        <taxon>Sarcoptes</taxon>
    </lineage>
</organism>
<evidence type="ECO:0000256" key="5">
    <source>
        <dbReference type="ARBA" id="ARBA00022824"/>
    </source>
</evidence>
<dbReference type="Proteomes" id="UP000070412">
    <property type="component" value="Unassembled WGS sequence"/>
</dbReference>
<dbReference type="GO" id="GO:0005787">
    <property type="term" value="C:signal peptidase complex"/>
    <property type="evidence" value="ECO:0007669"/>
    <property type="project" value="InterPro"/>
</dbReference>
<dbReference type="GO" id="GO:0045047">
    <property type="term" value="P:protein targeting to ER"/>
    <property type="evidence" value="ECO:0007669"/>
    <property type="project" value="TreeGrafter"/>
</dbReference>
<evidence type="ECO:0000313" key="12">
    <source>
        <dbReference type="EMBL" id="KPM08051.1"/>
    </source>
</evidence>
<dbReference type="PANTHER" id="PTHR13202">
    <property type="entry name" value="MICROSOMAL SIGNAL PEPTIDASE 12 KDA SUBUNIT"/>
    <property type="match status" value="1"/>
</dbReference>
<keyword evidence="14" id="KW-1185">Reference proteome</keyword>
<evidence type="ECO:0000256" key="3">
    <source>
        <dbReference type="ARBA" id="ARBA00017059"/>
    </source>
</evidence>
<gene>
    <name evidence="12" type="ORF">QR98_0065640</name>
    <name evidence="11" type="ORF">SSS_1428</name>
</gene>
<evidence type="ECO:0000256" key="1">
    <source>
        <dbReference type="ARBA" id="ARBA00004477"/>
    </source>
</evidence>
<keyword evidence="6 10" id="KW-1133">Transmembrane helix</keyword>
<evidence type="ECO:0000256" key="9">
    <source>
        <dbReference type="ARBA" id="ARBA00045204"/>
    </source>
</evidence>
<sequence length="120" mass="13844">MFKQYTKHLYMDFDGQRRAEFLFETIVIVSSLVGLGVGYFKQQFFLAVLTLGFGFLTSALLCIPPWPIYRRSPLRWQKHNPATLKEYMGINAHLEGDSCDIINESQPVPQNKTRSKVSKK</sequence>
<evidence type="ECO:0000256" key="7">
    <source>
        <dbReference type="ARBA" id="ARBA00023136"/>
    </source>
</evidence>
<evidence type="ECO:0000256" key="10">
    <source>
        <dbReference type="SAM" id="Phobius"/>
    </source>
</evidence>
<evidence type="ECO:0000313" key="14">
    <source>
        <dbReference type="Proteomes" id="UP000070412"/>
    </source>
</evidence>
<dbReference type="EMBL" id="JXLN01012144">
    <property type="protein sequence ID" value="KPM08051.1"/>
    <property type="molecule type" value="Genomic_DNA"/>
</dbReference>
<dbReference type="GO" id="GO:0006465">
    <property type="term" value="P:signal peptide processing"/>
    <property type="evidence" value="ECO:0007669"/>
    <property type="project" value="InterPro"/>
</dbReference>
<reference evidence="14" key="2">
    <citation type="journal article" date="2020" name="PLoS Negl. Trop. Dis.">
        <title>High-quality nuclear genome for Sarcoptes scabiei-A critical resource for a neglected parasite.</title>
        <authorList>
            <person name="Korhonen P.K."/>
            <person name="Gasser R.B."/>
            <person name="Ma G."/>
            <person name="Wang T."/>
            <person name="Stroehlein A.J."/>
            <person name="Young N.D."/>
            <person name="Ang C.S."/>
            <person name="Fernando D.D."/>
            <person name="Lu H.C."/>
            <person name="Taylor S."/>
            <person name="Reynolds S.L."/>
            <person name="Mofiz E."/>
            <person name="Najaraj S.H."/>
            <person name="Gowda H."/>
            <person name="Madugundu A."/>
            <person name="Renuse S."/>
            <person name="Holt D."/>
            <person name="Pandey A."/>
            <person name="Papenfuss A.T."/>
            <person name="Fischer K."/>
        </authorList>
    </citation>
    <scope>NUCLEOTIDE SEQUENCE [LARGE SCALE GENOMIC DNA]</scope>
</reference>
<keyword evidence="7 10" id="KW-0472">Membrane</keyword>
<dbReference type="OMA" id="YFAWAGG"/>
<comment type="function">
    <text evidence="9">Component of the signal peptidase complex (SPC) which catalyzes the cleavage of N-terminal signal sequences from nascent proteins as they are translocated into the lumen of the endoplasmic reticulum. Dispensable for SPC enzymatic activity.</text>
</comment>
<keyword evidence="5" id="KW-0256">Endoplasmic reticulum</keyword>
<evidence type="ECO:0000256" key="4">
    <source>
        <dbReference type="ARBA" id="ARBA00022692"/>
    </source>
</evidence>
<proteinExistence type="inferred from homology"/>